<reference evidence="2" key="1">
    <citation type="journal article" date="2020" name="bioRxiv">
        <title>Whole genome comparisons of ergot fungi reveals the divergence and evolution of species within the genus Claviceps are the result of varying mechanisms driving genome evolution and host range expansion.</title>
        <authorList>
            <person name="Wyka S.A."/>
            <person name="Mondo S.J."/>
            <person name="Liu M."/>
            <person name="Dettman J."/>
            <person name="Nalam V."/>
            <person name="Broders K.D."/>
        </authorList>
    </citation>
    <scope>NUCLEOTIDE SEQUENCE</scope>
    <source>
        <strain evidence="2">CCC 1102</strain>
    </source>
</reference>
<proteinExistence type="predicted"/>
<protein>
    <submittedName>
        <fullName evidence="2">Uncharacterized protein</fullName>
    </submittedName>
</protein>
<evidence type="ECO:0000313" key="3">
    <source>
        <dbReference type="Proteomes" id="UP000784919"/>
    </source>
</evidence>
<dbReference type="EMBL" id="SRPS01000444">
    <property type="protein sequence ID" value="KAG5957931.1"/>
    <property type="molecule type" value="Genomic_DNA"/>
</dbReference>
<evidence type="ECO:0000256" key="1">
    <source>
        <dbReference type="SAM" id="MobiDB-lite"/>
    </source>
</evidence>
<sequence>MESNKEHIEALLKDLTPSPPSPSPWQAEVITIEDDAAPADPITMCSRPRISTCIGSSTVSTS</sequence>
<name>A0A9P7MLC2_9HYPO</name>
<organism evidence="2 3">
    <name type="scientific">Claviceps arundinis</name>
    <dbReference type="NCBI Taxonomy" id="1623583"/>
    <lineage>
        <taxon>Eukaryota</taxon>
        <taxon>Fungi</taxon>
        <taxon>Dikarya</taxon>
        <taxon>Ascomycota</taxon>
        <taxon>Pezizomycotina</taxon>
        <taxon>Sordariomycetes</taxon>
        <taxon>Hypocreomycetidae</taxon>
        <taxon>Hypocreales</taxon>
        <taxon>Clavicipitaceae</taxon>
        <taxon>Claviceps</taxon>
    </lineage>
</organism>
<accession>A0A9P7MLC2</accession>
<dbReference type="Proteomes" id="UP000784919">
    <property type="component" value="Unassembled WGS sequence"/>
</dbReference>
<evidence type="ECO:0000313" key="2">
    <source>
        <dbReference type="EMBL" id="KAG5957931.1"/>
    </source>
</evidence>
<gene>
    <name evidence="2" type="ORF">E4U56_005920</name>
</gene>
<feature type="compositionally biased region" description="Basic and acidic residues" evidence="1">
    <location>
        <begin position="1"/>
        <end position="12"/>
    </location>
</feature>
<feature type="region of interest" description="Disordered" evidence="1">
    <location>
        <begin position="1"/>
        <end position="26"/>
    </location>
</feature>
<comment type="caution">
    <text evidence="2">The sequence shown here is derived from an EMBL/GenBank/DDBJ whole genome shotgun (WGS) entry which is preliminary data.</text>
</comment>
<dbReference type="OrthoDB" id="4962933at2759"/>
<dbReference type="AlphaFoldDB" id="A0A9P7MLC2"/>